<gene>
    <name evidence="1" type="ORF">Cni_G12791</name>
</gene>
<dbReference type="PANTHER" id="PTHR33986">
    <property type="entry name" value="OS02G0535700 PROTEIN"/>
    <property type="match status" value="1"/>
</dbReference>
<evidence type="ECO:0000313" key="1">
    <source>
        <dbReference type="EMBL" id="WOL04070.1"/>
    </source>
</evidence>
<dbReference type="SUPFAM" id="SSF53756">
    <property type="entry name" value="UDP-Glycosyltransferase/glycogen phosphorylase"/>
    <property type="match status" value="1"/>
</dbReference>
<reference evidence="1 2" key="1">
    <citation type="submission" date="2023-10" db="EMBL/GenBank/DDBJ databases">
        <title>Chromosome-scale genome assembly provides insights into flower coloration mechanisms of Canna indica.</title>
        <authorList>
            <person name="Li C."/>
        </authorList>
    </citation>
    <scope>NUCLEOTIDE SEQUENCE [LARGE SCALE GENOMIC DNA]</scope>
    <source>
        <tissue evidence="1">Flower</tissue>
    </source>
</reference>
<evidence type="ECO:0000313" key="2">
    <source>
        <dbReference type="Proteomes" id="UP001327560"/>
    </source>
</evidence>
<dbReference type="InterPro" id="IPR009367">
    <property type="entry name" value="Elm1-like"/>
</dbReference>
<dbReference type="EMBL" id="CP136893">
    <property type="protein sequence ID" value="WOL04070.1"/>
    <property type="molecule type" value="Genomic_DNA"/>
</dbReference>
<accession>A0AAQ3KAJ8</accession>
<proteinExistence type="predicted"/>
<dbReference type="Proteomes" id="UP001327560">
    <property type="component" value="Chromosome 4"/>
</dbReference>
<protein>
    <submittedName>
        <fullName evidence="1">Mitochondrial fission protein ELM1</fullName>
    </submittedName>
</protein>
<name>A0AAQ3KAJ8_9LILI</name>
<dbReference type="PANTHER" id="PTHR33986:SF15">
    <property type="entry name" value="MITOCHONDRIAL FISSION PROTEIN ELM1"/>
    <property type="match status" value="1"/>
</dbReference>
<dbReference type="Pfam" id="PF06258">
    <property type="entry name" value="Mito_fiss_Elm1"/>
    <property type="match status" value="1"/>
</dbReference>
<dbReference type="AlphaFoldDB" id="A0AAQ3KAJ8"/>
<keyword evidence="2" id="KW-1185">Reference proteome</keyword>
<organism evidence="1 2">
    <name type="scientific">Canna indica</name>
    <name type="common">Indian-shot</name>
    <dbReference type="NCBI Taxonomy" id="4628"/>
    <lineage>
        <taxon>Eukaryota</taxon>
        <taxon>Viridiplantae</taxon>
        <taxon>Streptophyta</taxon>
        <taxon>Embryophyta</taxon>
        <taxon>Tracheophyta</taxon>
        <taxon>Spermatophyta</taxon>
        <taxon>Magnoliopsida</taxon>
        <taxon>Liliopsida</taxon>
        <taxon>Zingiberales</taxon>
        <taxon>Cannaceae</taxon>
        <taxon>Canna</taxon>
    </lineage>
</organism>
<sequence>MRPIRLPEPPSGSMGLPEIFEGGVNVIRRAVVIGNGFAGTENQCIGLVRALGLADKHSIYRVTRPRGGVNEWLRWLPVSLHKVLDNLIRQILGNSRFAMSLRGRKLIPFPFENGLHAGLSSILEADAKRIASMAREAFEKEGPLLVVASGRDTVSVASSIKRLARENVFVIQIQHPRSRLDRFDLVVTPRHDYYALTVSGQQETPRLFRRWITPQEPPGRNVVLSTGALHQADSAALRIAATSWHDELAPLPKPLLIVNIGGPTRNCKYGSDLATQLVGSLLNVLASCGSVRISFSRRTPKKVSDIIIRDLGGHPKLYIWDGEDPNPHMGHLAWADAFVITADSISMLSEACSTGKPVYVVGSEHCKWKFSEFHKTLRERGVVRPFTGLEDISNSWSYPPLNDAIDVASRVREVLAERGLTLSR</sequence>